<dbReference type="Gene3D" id="3.30.200.20">
    <property type="entry name" value="Phosphorylase Kinase, domain 1"/>
    <property type="match status" value="1"/>
</dbReference>
<dbReference type="GO" id="GO:0004674">
    <property type="term" value="F:protein serine/threonine kinase activity"/>
    <property type="evidence" value="ECO:0007669"/>
    <property type="project" value="TreeGrafter"/>
</dbReference>
<dbReference type="PANTHER" id="PTHR24359:SF1">
    <property type="entry name" value="INHIBITOR OF NUCLEAR FACTOR KAPPA-B KINASE EPSILON SUBUNIT HOMOLOG 1-RELATED"/>
    <property type="match status" value="1"/>
</dbReference>
<dbReference type="EMBL" id="MU005600">
    <property type="protein sequence ID" value="KAF2679851.1"/>
    <property type="molecule type" value="Genomic_DNA"/>
</dbReference>
<feature type="region of interest" description="Disordered" evidence="1">
    <location>
        <begin position="16"/>
        <end position="43"/>
    </location>
</feature>
<dbReference type="PANTHER" id="PTHR24359">
    <property type="entry name" value="SERINE/THREONINE-PROTEIN KINASE SBK1"/>
    <property type="match status" value="1"/>
</dbReference>
<name>A0A6G1IPI0_9PLEO</name>
<evidence type="ECO:0000313" key="3">
    <source>
        <dbReference type="EMBL" id="KAF2679851.1"/>
    </source>
</evidence>
<proteinExistence type="predicted"/>
<keyword evidence="4" id="KW-1185">Reference proteome</keyword>
<dbReference type="InterPro" id="IPR000719">
    <property type="entry name" value="Prot_kinase_dom"/>
</dbReference>
<dbReference type="Proteomes" id="UP000799291">
    <property type="component" value="Unassembled WGS sequence"/>
</dbReference>
<sequence>MSKPDNADQAMLAWFPPNSTAPLTERRPFSEQRHLRGSTPHRKFSFSHKTLSASLKSQTARCDFLDAQKMVLTKALDLEKEDGKHRHFSNPDDIPLRNVAELGKGCFGYVDKVLNTVSYKEYARKQIPRGRTFRKGQEVLKDFERELATLKKLSHIHIVELAGSYTDPSTCMRTAFAIRTLSPSTTTGPTTKTPRYCAPGVAACKPRNSSADIWPLGCVFLEIWSVVLGKPISQLNDHMLTSGSQSSWYYQNQDSVYE</sequence>
<dbReference type="SUPFAM" id="SSF56112">
    <property type="entry name" value="Protein kinase-like (PK-like)"/>
    <property type="match status" value="1"/>
</dbReference>
<reference evidence="3" key="1">
    <citation type="journal article" date="2020" name="Stud. Mycol.">
        <title>101 Dothideomycetes genomes: a test case for predicting lifestyles and emergence of pathogens.</title>
        <authorList>
            <person name="Haridas S."/>
            <person name="Albert R."/>
            <person name="Binder M."/>
            <person name="Bloem J."/>
            <person name="Labutti K."/>
            <person name="Salamov A."/>
            <person name="Andreopoulos B."/>
            <person name="Baker S."/>
            <person name="Barry K."/>
            <person name="Bills G."/>
            <person name="Bluhm B."/>
            <person name="Cannon C."/>
            <person name="Castanera R."/>
            <person name="Culley D."/>
            <person name="Daum C."/>
            <person name="Ezra D."/>
            <person name="Gonzalez J."/>
            <person name="Henrissat B."/>
            <person name="Kuo A."/>
            <person name="Liang C."/>
            <person name="Lipzen A."/>
            <person name="Lutzoni F."/>
            <person name="Magnuson J."/>
            <person name="Mondo S."/>
            <person name="Nolan M."/>
            <person name="Ohm R."/>
            <person name="Pangilinan J."/>
            <person name="Park H.-J."/>
            <person name="Ramirez L."/>
            <person name="Alfaro M."/>
            <person name="Sun H."/>
            <person name="Tritt A."/>
            <person name="Yoshinaga Y."/>
            <person name="Zwiers L.-H."/>
            <person name="Turgeon B."/>
            <person name="Goodwin S."/>
            <person name="Spatafora J."/>
            <person name="Crous P."/>
            <person name="Grigoriev I."/>
        </authorList>
    </citation>
    <scope>NUCLEOTIDE SEQUENCE</scope>
    <source>
        <strain evidence="3">CBS 122367</strain>
    </source>
</reference>
<dbReference type="Gene3D" id="1.10.510.10">
    <property type="entry name" value="Transferase(Phosphotransferase) domain 1"/>
    <property type="match status" value="1"/>
</dbReference>
<evidence type="ECO:0000256" key="1">
    <source>
        <dbReference type="SAM" id="MobiDB-lite"/>
    </source>
</evidence>
<protein>
    <recommendedName>
        <fullName evidence="2">Protein kinase domain-containing protein</fullName>
    </recommendedName>
</protein>
<gene>
    <name evidence="3" type="ORF">K458DRAFT_407701</name>
</gene>
<dbReference type="AlphaFoldDB" id="A0A6G1IPI0"/>
<feature type="compositionally biased region" description="Basic and acidic residues" evidence="1">
    <location>
        <begin position="24"/>
        <end position="34"/>
    </location>
</feature>
<evidence type="ECO:0000313" key="4">
    <source>
        <dbReference type="Proteomes" id="UP000799291"/>
    </source>
</evidence>
<dbReference type="Pfam" id="PF00069">
    <property type="entry name" value="Pkinase"/>
    <property type="match status" value="1"/>
</dbReference>
<evidence type="ECO:0000259" key="2">
    <source>
        <dbReference type="Pfam" id="PF00069"/>
    </source>
</evidence>
<feature type="domain" description="Protein kinase" evidence="2">
    <location>
        <begin position="98"/>
        <end position="170"/>
    </location>
</feature>
<dbReference type="OrthoDB" id="4062651at2759"/>
<accession>A0A6G1IPI0</accession>
<dbReference type="GO" id="GO:0005524">
    <property type="term" value="F:ATP binding"/>
    <property type="evidence" value="ECO:0007669"/>
    <property type="project" value="InterPro"/>
</dbReference>
<organism evidence="3 4">
    <name type="scientific">Lentithecium fluviatile CBS 122367</name>
    <dbReference type="NCBI Taxonomy" id="1168545"/>
    <lineage>
        <taxon>Eukaryota</taxon>
        <taxon>Fungi</taxon>
        <taxon>Dikarya</taxon>
        <taxon>Ascomycota</taxon>
        <taxon>Pezizomycotina</taxon>
        <taxon>Dothideomycetes</taxon>
        <taxon>Pleosporomycetidae</taxon>
        <taxon>Pleosporales</taxon>
        <taxon>Massarineae</taxon>
        <taxon>Lentitheciaceae</taxon>
        <taxon>Lentithecium</taxon>
    </lineage>
</organism>
<dbReference type="InterPro" id="IPR011009">
    <property type="entry name" value="Kinase-like_dom_sf"/>
</dbReference>